<dbReference type="Pfam" id="PF13185">
    <property type="entry name" value="GAF_2"/>
    <property type="match status" value="1"/>
</dbReference>
<reference evidence="7 8" key="1">
    <citation type="submission" date="2018-11" db="EMBL/GenBank/DDBJ databases">
        <title>Sequencing the genomes of 1000 actinobacteria strains.</title>
        <authorList>
            <person name="Klenk H.-P."/>
        </authorList>
    </citation>
    <scope>NUCLEOTIDE SEQUENCE [LARGE SCALE GENOMIC DNA]</scope>
    <source>
        <strain evidence="7 8">DSM 12652</strain>
    </source>
</reference>
<gene>
    <name evidence="7" type="ORF">EDD33_1681</name>
</gene>
<dbReference type="GO" id="GO:0016301">
    <property type="term" value="F:kinase activity"/>
    <property type="evidence" value="ECO:0007669"/>
    <property type="project" value="UniProtKB-KW"/>
</dbReference>
<dbReference type="PROSITE" id="PS50921">
    <property type="entry name" value="ANTAR"/>
    <property type="match status" value="1"/>
</dbReference>
<dbReference type="SMART" id="SM01012">
    <property type="entry name" value="ANTAR"/>
    <property type="match status" value="1"/>
</dbReference>
<feature type="region of interest" description="Disordered" evidence="5">
    <location>
        <begin position="224"/>
        <end position="244"/>
    </location>
</feature>
<feature type="domain" description="ANTAR" evidence="6">
    <location>
        <begin position="159"/>
        <end position="220"/>
    </location>
</feature>
<dbReference type="AlphaFoldDB" id="A0A3N2CTH0"/>
<dbReference type="InterPro" id="IPR012074">
    <property type="entry name" value="GAF_ANTAR"/>
</dbReference>
<dbReference type="InterPro" id="IPR011006">
    <property type="entry name" value="CheY-like_superfamily"/>
</dbReference>
<dbReference type="SUPFAM" id="SSF52172">
    <property type="entry name" value="CheY-like"/>
    <property type="match status" value="1"/>
</dbReference>
<dbReference type="OrthoDB" id="7466251at2"/>
<dbReference type="InterPro" id="IPR003018">
    <property type="entry name" value="GAF"/>
</dbReference>
<dbReference type="InterPro" id="IPR029016">
    <property type="entry name" value="GAF-like_dom_sf"/>
</dbReference>
<keyword evidence="2" id="KW-0418">Kinase</keyword>
<dbReference type="InterPro" id="IPR036388">
    <property type="entry name" value="WH-like_DNA-bd_sf"/>
</dbReference>
<dbReference type="Pfam" id="PF03861">
    <property type="entry name" value="ANTAR"/>
    <property type="match status" value="1"/>
</dbReference>
<dbReference type="GO" id="GO:0003723">
    <property type="term" value="F:RNA binding"/>
    <property type="evidence" value="ECO:0007669"/>
    <property type="project" value="InterPro"/>
</dbReference>
<evidence type="ECO:0000313" key="8">
    <source>
        <dbReference type="Proteomes" id="UP000281738"/>
    </source>
</evidence>
<sequence>MDTTMARSIAHAAQQMHRPATVDDTLEVIVRSAVEALPTFDHIGVSTVERDGRIVTRASTSALVLELDDLQYSLHEGPCVASMDGDDVVPAPRIAGDERWPRYLPGALALGLRSQLGVRLHLDDHGTIGGLNLYSTTSDDISVEDVAVAAFFATHASLALGTARQVESLNQAVASRQLIGQAIGILMERYDLPEQAAEAFLWRTSSHGNTKVRAVATDLVGEVDRRARTTRPRVEQSGRGGSPS</sequence>
<comment type="caution">
    <text evidence="7">The sequence shown here is derived from an EMBL/GenBank/DDBJ whole genome shotgun (WGS) entry which is preliminary data.</text>
</comment>
<dbReference type="SMART" id="SM00065">
    <property type="entry name" value="GAF"/>
    <property type="match status" value="1"/>
</dbReference>
<dbReference type="InterPro" id="IPR005561">
    <property type="entry name" value="ANTAR"/>
</dbReference>
<dbReference type="RefSeq" id="WP_123390013.1">
    <property type="nucleotide sequence ID" value="NZ_RKHO01000001.1"/>
</dbReference>
<evidence type="ECO:0000256" key="4">
    <source>
        <dbReference type="ARBA" id="ARBA00023163"/>
    </source>
</evidence>
<evidence type="ECO:0000256" key="5">
    <source>
        <dbReference type="SAM" id="MobiDB-lite"/>
    </source>
</evidence>
<name>A0A3N2CTH0_9ACTN</name>
<keyword evidence="3" id="KW-0805">Transcription regulation</keyword>
<dbReference type="Gene3D" id="1.10.10.10">
    <property type="entry name" value="Winged helix-like DNA-binding domain superfamily/Winged helix DNA-binding domain"/>
    <property type="match status" value="1"/>
</dbReference>
<evidence type="ECO:0000256" key="2">
    <source>
        <dbReference type="ARBA" id="ARBA00022777"/>
    </source>
</evidence>
<dbReference type="Proteomes" id="UP000281738">
    <property type="component" value="Unassembled WGS sequence"/>
</dbReference>
<evidence type="ECO:0000256" key="3">
    <source>
        <dbReference type="ARBA" id="ARBA00023015"/>
    </source>
</evidence>
<evidence type="ECO:0000313" key="7">
    <source>
        <dbReference type="EMBL" id="ROR90833.1"/>
    </source>
</evidence>
<protein>
    <submittedName>
        <fullName evidence="7">GAF domain-containing protein</fullName>
    </submittedName>
</protein>
<keyword evidence="8" id="KW-1185">Reference proteome</keyword>
<evidence type="ECO:0000256" key="1">
    <source>
        <dbReference type="ARBA" id="ARBA00022679"/>
    </source>
</evidence>
<keyword evidence="4" id="KW-0804">Transcription</keyword>
<feature type="compositionally biased region" description="Basic and acidic residues" evidence="5">
    <location>
        <begin position="224"/>
        <end position="236"/>
    </location>
</feature>
<dbReference type="Gene3D" id="3.30.450.40">
    <property type="match status" value="1"/>
</dbReference>
<keyword evidence="1" id="KW-0808">Transferase</keyword>
<accession>A0A3N2CTH0</accession>
<evidence type="ECO:0000259" key="6">
    <source>
        <dbReference type="PROSITE" id="PS50921"/>
    </source>
</evidence>
<proteinExistence type="predicted"/>
<dbReference type="SUPFAM" id="SSF55781">
    <property type="entry name" value="GAF domain-like"/>
    <property type="match status" value="1"/>
</dbReference>
<dbReference type="PIRSF" id="PIRSF036625">
    <property type="entry name" value="GAF_ANTAR"/>
    <property type="match status" value="1"/>
</dbReference>
<dbReference type="EMBL" id="RKHO01000001">
    <property type="protein sequence ID" value="ROR90833.1"/>
    <property type="molecule type" value="Genomic_DNA"/>
</dbReference>
<organism evidence="7 8">
    <name type="scientific">Nocardioides aurantiacus</name>
    <dbReference type="NCBI Taxonomy" id="86796"/>
    <lineage>
        <taxon>Bacteria</taxon>
        <taxon>Bacillati</taxon>
        <taxon>Actinomycetota</taxon>
        <taxon>Actinomycetes</taxon>
        <taxon>Propionibacteriales</taxon>
        <taxon>Nocardioidaceae</taxon>
        <taxon>Nocardioides</taxon>
    </lineage>
</organism>